<keyword evidence="1" id="KW-1133">Transmembrane helix</keyword>
<accession>A0ABV9WXX8</accession>
<dbReference type="Proteomes" id="UP001595855">
    <property type="component" value="Unassembled WGS sequence"/>
</dbReference>
<feature type="transmembrane region" description="Helical" evidence="1">
    <location>
        <begin position="27"/>
        <end position="47"/>
    </location>
</feature>
<sequence>MTDAPIESEEYLLSSPAHTCNHRVYDVLLVALTSLVVALVTVTALVVNSQPVMTSMALGGSILAFSFAAGMTALSYIRKQDD</sequence>
<name>A0ABV9WXX8_9ACTN</name>
<keyword evidence="3" id="KW-1185">Reference proteome</keyword>
<dbReference type="RefSeq" id="WP_271416649.1">
    <property type="nucleotide sequence ID" value="NZ_BAAATN010000015.1"/>
</dbReference>
<keyword evidence="1" id="KW-0472">Membrane</keyword>
<gene>
    <name evidence="2" type="ORF">ACFPRC_19620</name>
</gene>
<keyword evidence="1" id="KW-0812">Transmembrane</keyword>
<feature type="transmembrane region" description="Helical" evidence="1">
    <location>
        <begin position="53"/>
        <end position="77"/>
    </location>
</feature>
<evidence type="ECO:0000313" key="3">
    <source>
        <dbReference type="Proteomes" id="UP001595855"/>
    </source>
</evidence>
<dbReference type="EMBL" id="JBHSJO010000001">
    <property type="protein sequence ID" value="MFC5017069.1"/>
    <property type="molecule type" value="Genomic_DNA"/>
</dbReference>
<reference evidence="3" key="1">
    <citation type="journal article" date="2019" name="Int. J. Syst. Evol. Microbiol.">
        <title>The Global Catalogue of Microorganisms (GCM) 10K type strain sequencing project: providing services to taxonomists for standard genome sequencing and annotation.</title>
        <authorList>
            <consortium name="The Broad Institute Genomics Platform"/>
            <consortium name="The Broad Institute Genome Sequencing Center for Infectious Disease"/>
            <person name="Wu L."/>
            <person name="Ma J."/>
        </authorList>
    </citation>
    <scope>NUCLEOTIDE SEQUENCE [LARGE SCALE GENOMIC DNA]</scope>
    <source>
        <strain evidence="3">CGMCC 4.1542</strain>
    </source>
</reference>
<organism evidence="2 3">
    <name type="scientific">Streptomyces lienomycini</name>
    <dbReference type="NCBI Taxonomy" id="284035"/>
    <lineage>
        <taxon>Bacteria</taxon>
        <taxon>Bacillati</taxon>
        <taxon>Actinomycetota</taxon>
        <taxon>Actinomycetes</taxon>
        <taxon>Kitasatosporales</taxon>
        <taxon>Streptomycetaceae</taxon>
        <taxon>Streptomyces</taxon>
    </lineage>
</organism>
<protein>
    <submittedName>
        <fullName evidence="2">Uncharacterized protein</fullName>
    </submittedName>
</protein>
<evidence type="ECO:0000256" key="1">
    <source>
        <dbReference type="SAM" id="Phobius"/>
    </source>
</evidence>
<proteinExistence type="predicted"/>
<comment type="caution">
    <text evidence="2">The sequence shown here is derived from an EMBL/GenBank/DDBJ whole genome shotgun (WGS) entry which is preliminary data.</text>
</comment>
<evidence type="ECO:0000313" key="2">
    <source>
        <dbReference type="EMBL" id="MFC5017069.1"/>
    </source>
</evidence>